<reference evidence="2" key="1">
    <citation type="journal article" date="2023" name="Nat. Commun.">
        <title>Diploid and tetraploid genomes of Acorus and the evolution of monocots.</title>
        <authorList>
            <person name="Ma L."/>
            <person name="Liu K.W."/>
            <person name="Li Z."/>
            <person name="Hsiao Y.Y."/>
            <person name="Qi Y."/>
            <person name="Fu T."/>
            <person name="Tang G.D."/>
            <person name="Zhang D."/>
            <person name="Sun W.H."/>
            <person name="Liu D.K."/>
            <person name="Li Y."/>
            <person name="Chen G.Z."/>
            <person name="Liu X.D."/>
            <person name="Liao X.Y."/>
            <person name="Jiang Y.T."/>
            <person name="Yu X."/>
            <person name="Hao Y."/>
            <person name="Huang J."/>
            <person name="Zhao X.W."/>
            <person name="Ke S."/>
            <person name="Chen Y.Y."/>
            <person name="Wu W.L."/>
            <person name="Hsu J.L."/>
            <person name="Lin Y.F."/>
            <person name="Huang M.D."/>
            <person name="Li C.Y."/>
            <person name="Huang L."/>
            <person name="Wang Z.W."/>
            <person name="Zhao X."/>
            <person name="Zhong W.Y."/>
            <person name="Peng D.H."/>
            <person name="Ahmad S."/>
            <person name="Lan S."/>
            <person name="Zhang J.S."/>
            <person name="Tsai W.C."/>
            <person name="Van de Peer Y."/>
            <person name="Liu Z.J."/>
        </authorList>
    </citation>
    <scope>NUCLEOTIDE SEQUENCE</scope>
    <source>
        <strain evidence="2">SCP</strain>
    </source>
</reference>
<name>A0AAV9AIZ6_ACOGR</name>
<dbReference type="InterPro" id="IPR009646">
    <property type="entry name" value="Root_cap"/>
</dbReference>
<accession>A0AAV9AIZ6</accession>
<evidence type="ECO:0000313" key="2">
    <source>
        <dbReference type="EMBL" id="KAK1264047.1"/>
    </source>
</evidence>
<gene>
    <name evidence="2" type="ORF">QJS04_geneDACA008441</name>
</gene>
<keyword evidence="3" id="KW-1185">Reference proteome</keyword>
<evidence type="ECO:0000256" key="1">
    <source>
        <dbReference type="SAM" id="SignalP"/>
    </source>
</evidence>
<dbReference type="AlphaFoldDB" id="A0AAV9AIZ6"/>
<feature type="signal peptide" evidence="1">
    <location>
        <begin position="1"/>
        <end position="20"/>
    </location>
</feature>
<organism evidence="2 3">
    <name type="scientific">Acorus gramineus</name>
    <name type="common">Dwarf sweet flag</name>
    <dbReference type="NCBI Taxonomy" id="55184"/>
    <lineage>
        <taxon>Eukaryota</taxon>
        <taxon>Viridiplantae</taxon>
        <taxon>Streptophyta</taxon>
        <taxon>Embryophyta</taxon>
        <taxon>Tracheophyta</taxon>
        <taxon>Spermatophyta</taxon>
        <taxon>Magnoliopsida</taxon>
        <taxon>Liliopsida</taxon>
        <taxon>Acoraceae</taxon>
        <taxon>Acorus</taxon>
    </lineage>
</organism>
<dbReference type="Proteomes" id="UP001179952">
    <property type="component" value="Unassembled WGS sequence"/>
</dbReference>
<proteinExistence type="predicted"/>
<dbReference type="Pfam" id="PF06830">
    <property type="entry name" value="Root_cap"/>
    <property type="match status" value="1"/>
</dbReference>
<comment type="caution">
    <text evidence="2">The sequence shown here is derived from an EMBL/GenBank/DDBJ whole genome shotgun (WGS) entry which is preliminary data.</text>
</comment>
<sequence length="340" mass="37447">MARNMHKLVFLVCLIVPCMTLPLETALLDKKKNVTRKVRCTSRAFPFCFFVWKNCPDECPTNCVIDCGLCKPVCTCNRAGAICQDPRFVGGDGVTFYFHGRRDADFCLVSDDDLHINAHFIGKRVPNMKRDFTWVQSVNVLFGGGRHRLSVGALKTEKWDDAVDRLSLTFDGRPVSLPPRVGATWRISTVSFTRTTHDVNSVMVAMEGRFSISAAVVPITDEDSRVHRYNVSDGDRFAHLDLGFKFHGLTERVDGILGRTYRRDYVNKVKVGAAMPVVGGEEEFEVSGAFATDCWVSRYRGGGGAIAATAELAVVGVDGGEYGRVECKSGGSGRGVVCKR</sequence>
<dbReference type="EMBL" id="JAUJYN010000009">
    <property type="protein sequence ID" value="KAK1264047.1"/>
    <property type="molecule type" value="Genomic_DNA"/>
</dbReference>
<evidence type="ECO:0000313" key="3">
    <source>
        <dbReference type="Proteomes" id="UP001179952"/>
    </source>
</evidence>
<keyword evidence="1" id="KW-0732">Signal</keyword>
<reference evidence="2" key="2">
    <citation type="submission" date="2023-06" db="EMBL/GenBank/DDBJ databases">
        <authorList>
            <person name="Ma L."/>
            <person name="Liu K.-W."/>
            <person name="Li Z."/>
            <person name="Hsiao Y.-Y."/>
            <person name="Qi Y."/>
            <person name="Fu T."/>
            <person name="Tang G."/>
            <person name="Zhang D."/>
            <person name="Sun W.-H."/>
            <person name="Liu D.-K."/>
            <person name="Li Y."/>
            <person name="Chen G.-Z."/>
            <person name="Liu X.-D."/>
            <person name="Liao X.-Y."/>
            <person name="Jiang Y.-T."/>
            <person name="Yu X."/>
            <person name="Hao Y."/>
            <person name="Huang J."/>
            <person name="Zhao X.-W."/>
            <person name="Ke S."/>
            <person name="Chen Y.-Y."/>
            <person name="Wu W.-L."/>
            <person name="Hsu J.-L."/>
            <person name="Lin Y.-F."/>
            <person name="Huang M.-D."/>
            <person name="Li C.-Y."/>
            <person name="Huang L."/>
            <person name="Wang Z.-W."/>
            <person name="Zhao X."/>
            <person name="Zhong W.-Y."/>
            <person name="Peng D.-H."/>
            <person name="Ahmad S."/>
            <person name="Lan S."/>
            <person name="Zhang J.-S."/>
            <person name="Tsai W.-C."/>
            <person name="Van De Peer Y."/>
            <person name="Liu Z.-J."/>
        </authorList>
    </citation>
    <scope>NUCLEOTIDE SEQUENCE</scope>
    <source>
        <strain evidence="2">SCP</strain>
        <tissue evidence="2">Leaves</tissue>
    </source>
</reference>
<dbReference type="PANTHER" id="PTHR31656">
    <property type="entry name" value="ROOT CAP DOMAIN-CONTAINING PROTEIN"/>
    <property type="match status" value="1"/>
</dbReference>
<feature type="chain" id="PRO_5043967495" evidence="1">
    <location>
        <begin position="21"/>
        <end position="340"/>
    </location>
</feature>
<protein>
    <submittedName>
        <fullName evidence="2">Uncharacterized protein</fullName>
    </submittedName>
</protein>